<sequence>QKQDLFFQPDATPDVVKTLLTRFVEEVPSPAHRIALEACALVRLTTETLLAKMLDMPDVHSLFEWLRELSFIELGSTGIFPHDLVREVLIADIRWRNPDWYIELHSRARRYYTDRLGQTQGQEQHRVLFDYIFLHRDNSAVRPRFTWQETSSLKIDRMQERDRFYLLEMVIKHEGKDSAN</sequence>
<dbReference type="Proteomes" id="UP000278907">
    <property type="component" value="Unassembled WGS sequence"/>
</dbReference>
<evidence type="ECO:0000313" key="2">
    <source>
        <dbReference type="Proteomes" id="UP000278907"/>
    </source>
</evidence>
<protein>
    <submittedName>
        <fullName evidence="1">ATP-binding protein</fullName>
    </submittedName>
</protein>
<keyword evidence="1" id="KW-0067">ATP-binding</keyword>
<gene>
    <name evidence="1" type="ORF">D7Y13_42160</name>
</gene>
<accession>A0ABX9Q456</accession>
<dbReference type="RefSeq" id="WP_208734574.1">
    <property type="nucleotide sequence ID" value="NZ_RAWI01000856.1"/>
</dbReference>
<evidence type="ECO:0000313" key="1">
    <source>
        <dbReference type="EMBL" id="RKH86733.1"/>
    </source>
</evidence>
<comment type="caution">
    <text evidence="1">The sequence shown here is derived from an EMBL/GenBank/DDBJ whole genome shotgun (WGS) entry which is preliminary data.</text>
</comment>
<dbReference type="GO" id="GO:0005524">
    <property type="term" value="F:ATP binding"/>
    <property type="evidence" value="ECO:0007669"/>
    <property type="project" value="UniProtKB-KW"/>
</dbReference>
<dbReference type="EMBL" id="RAWI01000856">
    <property type="protein sequence ID" value="RKH86733.1"/>
    <property type="molecule type" value="Genomic_DNA"/>
</dbReference>
<keyword evidence="1" id="KW-0547">Nucleotide-binding</keyword>
<reference evidence="1 2" key="1">
    <citation type="submission" date="2018-09" db="EMBL/GenBank/DDBJ databases">
        <authorList>
            <person name="Livingstone P.G."/>
            <person name="Whitworth D.E."/>
        </authorList>
    </citation>
    <scope>NUCLEOTIDE SEQUENCE [LARGE SCALE GENOMIC DNA]</scope>
    <source>
        <strain evidence="1 2">CA031B</strain>
    </source>
</reference>
<proteinExistence type="predicted"/>
<keyword evidence="2" id="KW-1185">Reference proteome</keyword>
<feature type="non-terminal residue" evidence="1">
    <location>
        <position position="1"/>
    </location>
</feature>
<feature type="non-terminal residue" evidence="1">
    <location>
        <position position="180"/>
    </location>
</feature>
<name>A0ABX9Q456_9BACT</name>
<organism evidence="1 2">
    <name type="scientific">Corallococcus praedator</name>
    <dbReference type="NCBI Taxonomy" id="2316724"/>
    <lineage>
        <taxon>Bacteria</taxon>
        <taxon>Pseudomonadati</taxon>
        <taxon>Myxococcota</taxon>
        <taxon>Myxococcia</taxon>
        <taxon>Myxococcales</taxon>
        <taxon>Cystobacterineae</taxon>
        <taxon>Myxococcaceae</taxon>
        <taxon>Corallococcus</taxon>
    </lineage>
</organism>